<evidence type="ECO:0000313" key="3">
    <source>
        <dbReference type="EMBL" id="CAG7556416.1"/>
    </source>
</evidence>
<evidence type="ECO:0000259" key="2">
    <source>
        <dbReference type="Pfam" id="PF01936"/>
    </source>
</evidence>
<dbReference type="CDD" id="cd11297">
    <property type="entry name" value="PIN_LabA-like_N_1"/>
    <property type="match status" value="1"/>
</dbReference>
<sequence length="601" mass="67293">MTTVIPSVKLAVLIDADNTSRYAVSFVLAEIAKFGTAFVKRAYGDWASAYLSKWKPTLLENSIQPMQQFAYTTGKNSTDSAMIIDAMDLLYSNKFDGFCIVSSDSDFTRLASRIRESGLVVYGCGERKTPKPFVTACDRFIYIENLVPKTETEQLGRSEGTVVTVDLPPPPLTQSPPTKRKRRNSEAEKVEGQVSTVSMIQDVDQKLKDSLWQAVEVSSDEEGWADLAKVGYLVNQWHPDFDPHVTPGRKESQSATDLFERSTLAVITLVVIKRTSAPMLRVMSNKNSRHIKETSRNFTLNKLVGLDFVVAIQSTIDKSLVVSLAIAKTIRSHLVVDVRLHFTPSSLSSSLGVVAHDVPAVFLAVTERKPLSTPTRTYDRVNIESVLYQGFLLATRRPFKPDFRMDPDFINHAESLLNINSSNSSGINSSLILGVPTSLYRLILKVMDSHNIPADKVNDYLEGLGVDMNYWEQLLMNDDIQDSSSSGPYFNDLMILAASLLLDLVAENLNHHITTSEQQKPWRWQMDLAMAILQCPEEHDKWSHCFLGAWPLLIFGYGARTVAEITLVKDVLGNIRQQTGYGEVQRIREELEEINNFKSAE</sequence>
<proteinExistence type="predicted"/>
<comment type="caution">
    <text evidence="3">The sequence shown here is derived from an EMBL/GenBank/DDBJ whole genome shotgun (WGS) entry which is preliminary data.</text>
</comment>
<feature type="domain" description="NYN" evidence="2">
    <location>
        <begin position="9"/>
        <end position="144"/>
    </location>
</feature>
<accession>A0A8J2N7N5</accession>
<protein>
    <recommendedName>
        <fullName evidence="2">NYN domain-containing protein</fullName>
    </recommendedName>
</protein>
<dbReference type="GO" id="GO:0004540">
    <property type="term" value="F:RNA nuclease activity"/>
    <property type="evidence" value="ECO:0007669"/>
    <property type="project" value="InterPro"/>
</dbReference>
<dbReference type="AlphaFoldDB" id="A0A8J2N7N5"/>
<evidence type="ECO:0000256" key="1">
    <source>
        <dbReference type="SAM" id="MobiDB-lite"/>
    </source>
</evidence>
<name>A0A8J2N7N5_FUSEQ</name>
<dbReference type="InterPro" id="IPR021139">
    <property type="entry name" value="NYN"/>
</dbReference>
<reference evidence="3" key="1">
    <citation type="submission" date="2021-05" db="EMBL/GenBank/DDBJ databases">
        <authorList>
            <person name="Khan N."/>
        </authorList>
    </citation>
    <scope>NUCLEOTIDE SEQUENCE</scope>
</reference>
<dbReference type="EMBL" id="CAJSTJ010000099">
    <property type="protein sequence ID" value="CAG7556416.1"/>
    <property type="molecule type" value="Genomic_DNA"/>
</dbReference>
<dbReference type="PANTHER" id="PTHR35811:SF1">
    <property type="entry name" value="HTH OST-TYPE DOMAIN-CONTAINING PROTEIN"/>
    <property type="match status" value="1"/>
</dbReference>
<gene>
    <name evidence="3" type="ORF">FEQUK3_LOCUS2128</name>
</gene>
<organism evidence="3 4">
    <name type="scientific">Fusarium equiseti</name>
    <name type="common">Fusarium scirpi</name>
    <dbReference type="NCBI Taxonomy" id="61235"/>
    <lineage>
        <taxon>Eukaryota</taxon>
        <taxon>Fungi</taxon>
        <taxon>Dikarya</taxon>
        <taxon>Ascomycota</taxon>
        <taxon>Pezizomycotina</taxon>
        <taxon>Sordariomycetes</taxon>
        <taxon>Hypocreomycetidae</taxon>
        <taxon>Hypocreales</taxon>
        <taxon>Nectriaceae</taxon>
        <taxon>Fusarium</taxon>
        <taxon>Fusarium incarnatum-equiseti species complex</taxon>
    </lineage>
</organism>
<dbReference type="CDD" id="cd10146">
    <property type="entry name" value="LabA_like_C"/>
    <property type="match status" value="1"/>
</dbReference>
<dbReference type="PANTHER" id="PTHR35811">
    <property type="entry name" value="SLR1870 PROTEIN"/>
    <property type="match status" value="1"/>
</dbReference>
<dbReference type="Pfam" id="PF01936">
    <property type="entry name" value="NYN"/>
    <property type="match status" value="1"/>
</dbReference>
<feature type="region of interest" description="Disordered" evidence="1">
    <location>
        <begin position="154"/>
        <end position="190"/>
    </location>
</feature>
<evidence type="ECO:0000313" key="4">
    <source>
        <dbReference type="Proteomes" id="UP000693738"/>
    </source>
</evidence>
<dbReference type="Proteomes" id="UP000693738">
    <property type="component" value="Unassembled WGS sequence"/>
</dbReference>